<reference evidence="1" key="1">
    <citation type="submission" date="2020-05" db="EMBL/GenBank/DDBJ databases">
        <title>Large-scale comparative analyses of tick genomes elucidate their genetic diversity and vector capacities.</title>
        <authorList>
            <person name="Jia N."/>
            <person name="Wang J."/>
            <person name="Shi W."/>
            <person name="Du L."/>
            <person name="Sun Y."/>
            <person name="Zhan W."/>
            <person name="Jiang J."/>
            <person name="Wang Q."/>
            <person name="Zhang B."/>
            <person name="Ji P."/>
            <person name="Sakyi L.B."/>
            <person name="Cui X."/>
            <person name="Yuan T."/>
            <person name="Jiang B."/>
            <person name="Yang W."/>
            <person name="Lam T.T.-Y."/>
            <person name="Chang Q."/>
            <person name="Ding S."/>
            <person name="Wang X."/>
            <person name="Zhu J."/>
            <person name="Ruan X."/>
            <person name="Zhao L."/>
            <person name="Wei J."/>
            <person name="Que T."/>
            <person name="Du C."/>
            <person name="Cheng J."/>
            <person name="Dai P."/>
            <person name="Han X."/>
            <person name="Huang E."/>
            <person name="Gao Y."/>
            <person name="Liu J."/>
            <person name="Shao H."/>
            <person name="Ye R."/>
            <person name="Li L."/>
            <person name="Wei W."/>
            <person name="Wang X."/>
            <person name="Wang C."/>
            <person name="Yang T."/>
            <person name="Huo Q."/>
            <person name="Li W."/>
            <person name="Guo W."/>
            <person name="Chen H."/>
            <person name="Zhou L."/>
            <person name="Ni X."/>
            <person name="Tian J."/>
            <person name="Zhou Y."/>
            <person name="Sheng Y."/>
            <person name="Liu T."/>
            <person name="Pan Y."/>
            <person name="Xia L."/>
            <person name="Li J."/>
            <person name="Zhao F."/>
            <person name="Cao W."/>
        </authorList>
    </citation>
    <scope>NUCLEOTIDE SEQUENCE</scope>
    <source>
        <strain evidence="1">Dsil-2018</strain>
    </source>
</reference>
<name>A0ACB8CM39_DERSI</name>
<organism evidence="1 2">
    <name type="scientific">Dermacentor silvarum</name>
    <name type="common">Tick</name>
    <dbReference type="NCBI Taxonomy" id="543639"/>
    <lineage>
        <taxon>Eukaryota</taxon>
        <taxon>Metazoa</taxon>
        <taxon>Ecdysozoa</taxon>
        <taxon>Arthropoda</taxon>
        <taxon>Chelicerata</taxon>
        <taxon>Arachnida</taxon>
        <taxon>Acari</taxon>
        <taxon>Parasitiformes</taxon>
        <taxon>Ixodida</taxon>
        <taxon>Ixodoidea</taxon>
        <taxon>Ixodidae</taxon>
        <taxon>Rhipicephalinae</taxon>
        <taxon>Dermacentor</taxon>
    </lineage>
</organism>
<evidence type="ECO:0000313" key="1">
    <source>
        <dbReference type="EMBL" id="KAH7945914.1"/>
    </source>
</evidence>
<dbReference type="EMBL" id="CM023475">
    <property type="protein sequence ID" value="KAH7945914.1"/>
    <property type="molecule type" value="Genomic_DNA"/>
</dbReference>
<keyword evidence="2" id="KW-1185">Reference proteome</keyword>
<accession>A0ACB8CM39</accession>
<gene>
    <name evidence="1" type="ORF">HPB49_017077</name>
</gene>
<sequence length="478" mass="51991">MELFAAGEQPAGLARVVAARSETGSPPLHALLSMSPKVSPRCAEPDVEKPASAGDPLRCVFLCILERRPLLFAQSVSFPRRWLRRFCQAPSQREPHRGRNADRHRPVALAGVAAPPPSFFRRTWTSALRGEPRVCIMAPHRRSLPARVTPQRPTAQGACCPTGLWLACRAGQCVRLRRLAVHARFRRHNYTHDVALAELVQPLPEPAAPICLPLSSGGSAAVGRRCVITGWGARRPLVSRAPQLHQAALPVLPWDLCRRAYPWAAALRRWLLCAGLWKGGRGPCHAAVVLADQPCSCAWPRTAVGYETQPSACSTETKPRHVTETIGRKMHSTTATSTPPTDALASWGSWSAWTDCSRSCSLGVQTRTRHCLFPSGGQADSRLCAGGQDRERRVCDFGRACPVDGGWGPWGPWRCARRCGRSPGKRARRCDNPAPRWGGRPCQGPQWDAGLCRLAPCVDDLAGGELIVGSRVGAVSTH</sequence>
<dbReference type="Proteomes" id="UP000821865">
    <property type="component" value="Chromosome 6"/>
</dbReference>
<protein>
    <submittedName>
        <fullName evidence="1">Uncharacterized protein</fullName>
    </submittedName>
</protein>
<evidence type="ECO:0000313" key="2">
    <source>
        <dbReference type="Proteomes" id="UP000821865"/>
    </source>
</evidence>
<proteinExistence type="predicted"/>
<comment type="caution">
    <text evidence="1">The sequence shown here is derived from an EMBL/GenBank/DDBJ whole genome shotgun (WGS) entry which is preliminary data.</text>
</comment>